<keyword evidence="2" id="KW-1185">Reference proteome</keyword>
<evidence type="ECO:0000313" key="2">
    <source>
        <dbReference type="Proteomes" id="UP001290455"/>
    </source>
</evidence>
<dbReference type="Gene3D" id="3.40.30.10">
    <property type="entry name" value="Glutaredoxin"/>
    <property type="match status" value="1"/>
</dbReference>
<sequence length="84" mass="9808">MTIKVTLYTRNRCPLCDKGKKVVLELKEEWNFDYEELDIDESDELTEKYGLMIPVVEIDGEEVQYGQIDKFVINEALTLKKGSF</sequence>
<dbReference type="PROSITE" id="PS51354">
    <property type="entry name" value="GLUTAREDOXIN_2"/>
    <property type="match status" value="1"/>
</dbReference>
<dbReference type="InterPro" id="IPR008554">
    <property type="entry name" value="Glutaredoxin-like"/>
</dbReference>
<dbReference type="PANTHER" id="PTHR33558">
    <property type="entry name" value="GLUTAREDOXIN-LIKE PROTEIN C5ORF63 HOMOLOG"/>
    <property type="match status" value="1"/>
</dbReference>
<name>A0ABU5IYH4_9BACI</name>
<gene>
    <name evidence="1" type="ORF">SM124_10715</name>
</gene>
<comment type="caution">
    <text evidence="1">The sequence shown here is derived from an EMBL/GenBank/DDBJ whole genome shotgun (WGS) entry which is preliminary data.</text>
</comment>
<dbReference type="Proteomes" id="UP001290455">
    <property type="component" value="Unassembled WGS sequence"/>
</dbReference>
<organism evidence="1 2">
    <name type="scientific">Robertmurraya mangrovi</name>
    <dbReference type="NCBI Taxonomy" id="3098077"/>
    <lineage>
        <taxon>Bacteria</taxon>
        <taxon>Bacillati</taxon>
        <taxon>Bacillota</taxon>
        <taxon>Bacilli</taxon>
        <taxon>Bacillales</taxon>
        <taxon>Bacillaceae</taxon>
        <taxon>Robertmurraya</taxon>
    </lineage>
</organism>
<reference evidence="1 2" key="1">
    <citation type="submission" date="2023-11" db="EMBL/GenBank/DDBJ databases">
        <title>Bacillus jintuensis, isolated from a mudflat on the Beibu Gulf coast.</title>
        <authorList>
            <person name="Li M."/>
        </authorList>
    </citation>
    <scope>NUCLEOTIDE SEQUENCE [LARGE SCALE GENOMIC DNA]</scope>
    <source>
        <strain evidence="1 2">31A1R</strain>
    </source>
</reference>
<dbReference type="InterPro" id="IPR036249">
    <property type="entry name" value="Thioredoxin-like_sf"/>
</dbReference>
<proteinExistence type="predicted"/>
<dbReference type="PANTHER" id="PTHR33558:SF1">
    <property type="entry name" value="GLUTAREDOXIN-LIKE PROTEIN C5ORF63 HOMOLOG"/>
    <property type="match status" value="1"/>
</dbReference>
<accession>A0ABU5IYH4</accession>
<evidence type="ECO:0000313" key="1">
    <source>
        <dbReference type="EMBL" id="MDZ5472220.1"/>
    </source>
</evidence>
<dbReference type="SUPFAM" id="SSF52833">
    <property type="entry name" value="Thioredoxin-like"/>
    <property type="match status" value="1"/>
</dbReference>
<dbReference type="Pfam" id="PF05768">
    <property type="entry name" value="Glrx-like"/>
    <property type="match status" value="1"/>
</dbReference>
<dbReference type="RefSeq" id="WP_322446518.1">
    <property type="nucleotide sequence ID" value="NZ_JAXOFX010000005.1"/>
</dbReference>
<dbReference type="InterPro" id="IPR052565">
    <property type="entry name" value="Glutaredoxin-like_YDR286C"/>
</dbReference>
<dbReference type="EMBL" id="JAXOFX010000005">
    <property type="protein sequence ID" value="MDZ5472220.1"/>
    <property type="molecule type" value="Genomic_DNA"/>
</dbReference>
<protein>
    <submittedName>
        <fullName evidence="1">Glutaredoxin family protein</fullName>
    </submittedName>
</protein>